<gene>
    <name evidence="1" type="ORF">HJ526_12485</name>
</gene>
<reference evidence="1 2" key="1">
    <citation type="submission" date="2020-04" db="EMBL/GenBank/DDBJ databases">
        <title>Donghicola sp., a member of the Rhodobacteraceae family isolated from mangrove forest in Thailand.</title>
        <authorList>
            <person name="Charoenyingcharoen P."/>
            <person name="Yukphan P."/>
        </authorList>
    </citation>
    <scope>NUCLEOTIDE SEQUENCE [LARGE SCALE GENOMIC DNA]</scope>
    <source>
        <strain evidence="1 2">C2-DW-16</strain>
    </source>
</reference>
<sequence length="95" mass="10521">MSRKDRRCVTYVVLGPEVEAHLYERRRGRRSLGDMVRRAVEAGLARGGLEVVPVPEVGRRLPVQLPTRVEAVLAADGRDRAMLIQSAMMVGLNLA</sequence>
<dbReference type="EMBL" id="JABCJD010000006">
    <property type="protein sequence ID" value="NVO28244.1"/>
    <property type="molecule type" value="Genomic_DNA"/>
</dbReference>
<dbReference type="Proteomes" id="UP000523601">
    <property type="component" value="Unassembled WGS sequence"/>
</dbReference>
<proteinExistence type="predicted"/>
<evidence type="ECO:0000313" key="1">
    <source>
        <dbReference type="EMBL" id="NVO28244.1"/>
    </source>
</evidence>
<name>A0ABX2PGP8_9RHOB</name>
<keyword evidence="2" id="KW-1185">Reference proteome</keyword>
<evidence type="ECO:0000313" key="2">
    <source>
        <dbReference type="Proteomes" id="UP000523601"/>
    </source>
</evidence>
<organism evidence="1 2">
    <name type="scientific">Donghicola mangrovi</name>
    <dbReference type="NCBI Taxonomy" id="2729614"/>
    <lineage>
        <taxon>Bacteria</taxon>
        <taxon>Pseudomonadati</taxon>
        <taxon>Pseudomonadota</taxon>
        <taxon>Alphaproteobacteria</taxon>
        <taxon>Rhodobacterales</taxon>
        <taxon>Roseobacteraceae</taxon>
        <taxon>Donghicola</taxon>
    </lineage>
</organism>
<accession>A0ABX2PGP8</accession>
<protein>
    <submittedName>
        <fullName evidence="1">Uncharacterized protein</fullName>
    </submittedName>
</protein>
<dbReference type="RefSeq" id="WP_176854936.1">
    <property type="nucleotide sequence ID" value="NZ_JABCJD010000006.1"/>
</dbReference>
<comment type="caution">
    <text evidence="1">The sequence shown here is derived from an EMBL/GenBank/DDBJ whole genome shotgun (WGS) entry which is preliminary data.</text>
</comment>